<organism evidence="2 3">
    <name type="scientific">Solilutibacter pythonis</name>
    <dbReference type="NCBI Taxonomy" id="2483112"/>
    <lineage>
        <taxon>Bacteria</taxon>
        <taxon>Pseudomonadati</taxon>
        <taxon>Pseudomonadota</taxon>
        <taxon>Gammaproteobacteria</taxon>
        <taxon>Lysobacterales</taxon>
        <taxon>Lysobacteraceae</taxon>
        <taxon>Solilutibacter</taxon>
    </lineage>
</organism>
<evidence type="ECO:0000256" key="1">
    <source>
        <dbReference type="ARBA" id="ARBA00034923"/>
    </source>
</evidence>
<dbReference type="GO" id="GO:0005524">
    <property type="term" value="F:ATP binding"/>
    <property type="evidence" value="ECO:0007669"/>
    <property type="project" value="InterPro"/>
</dbReference>
<comment type="caution">
    <text evidence="2">The sequence shown here is derived from an EMBL/GenBank/DDBJ whole genome shotgun (WGS) entry which is preliminary data.</text>
</comment>
<keyword evidence="3" id="KW-1185">Reference proteome</keyword>
<keyword evidence="2" id="KW-0547">Nucleotide-binding</keyword>
<dbReference type="InterPro" id="IPR027417">
    <property type="entry name" value="P-loop_NTPase"/>
</dbReference>
<dbReference type="PANTHER" id="PTHR11070">
    <property type="entry name" value="UVRD / RECB / PCRA DNA HELICASE FAMILY MEMBER"/>
    <property type="match status" value="1"/>
</dbReference>
<accession>A0A3M2HYS3</accession>
<dbReference type="Proteomes" id="UP000275012">
    <property type="component" value="Unassembled WGS sequence"/>
</dbReference>
<dbReference type="GO" id="GO:0000725">
    <property type="term" value="P:recombinational repair"/>
    <property type="evidence" value="ECO:0007669"/>
    <property type="project" value="TreeGrafter"/>
</dbReference>
<dbReference type="OrthoDB" id="7066673at2"/>
<keyword evidence="2" id="KW-0347">Helicase</keyword>
<dbReference type="GO" id="GO:0003677">
    <property type="term" value="F:DNA binding"/>
    <property type="evidence" value="ECO:0007669"/>
    <property type="project" value="InterPro"/>
</dbReference>
<dbReference type="GO" id="GO:0043138">
    <property type="term" value="F:3'-5' DNA helicase activity"/>
    <property type="evidence" value="ECO:0007669"/>
    <property type="project" value="TreeGrafter"/>
</dbReference>
<name>A0A3M2HYS3_9GAMM</name>
<protein>
    <recommendedName>
        <fullName evidence="1">DNA 3'-5' helicase II</fullName>
    </recommendedName>
</protein>
<dbReference type="InterPro" id="IPR000212">
    <property type="entry name" value="DNA_helicase_UvrD/REP"/>
</dbReference>
<sequence length="711" mass="79494">MIDTIWGTTSKPIASRQLAETLEKIDGLEGTLYIGYPVIGTPDGAYPFDALLLSPSKGVVTFHLVEGRVLDDYVSVLDENYNRLQAKLLNYNALTKKRNLAVQISTIAFAPAINVDAHEADEDHPLVGIDTLPAALEEIDWDTPELYATLASTIQAISSIRRGRKRREVKKADSRGARLKGVEDSIANLDSHQSAAVIETADGVQRIRGLAGSGKTIVLALKVAYLHAQHPDWKIAVTFNTRSLKGQFERLINTFVSEQTNEEPDWDQIEIINAWGAPGDKQRDGVYHKFCAINSLNYLDFKAAENEFGSKKSFEGACEKALTEAKNPKQVFDAILVDEAQDFSPSFLRLCYAFLKLPKRLVYAYDELQSLTRNSLPSPEDIFGKKANGEPVVTFATPAPGVPRQDIILEKCYRNSRPLLATAHALGFGIYREPQGLIQMFEQKELWQDVGYRVHKGALEDGKFVSLERTEETSPKFLESHSSIDDLIQFITFDSEEEQTNWLVQEIEKNIREDELNADDIIVINPDPLKTRNAVGKARALLLKGGINSSIAGVTNSADIFSESDSVTFTGIFRAKGNEGAMVYVINAQDCYSTFLPSELGTARNRLFTAITRSKAWVRVLGIGANMKKLEQEFARVKEHEFRLEFNYPDEEQRNKLQIINRDMTAAERKRLQQKLGEGTSFVEALESGEIELEDLSPELIDRLNKVLKGR</sequence>
<keyword evidence="2" id="KW-0378">Hydrolase</keyword>
<dbReference type="RefSeq" id="WP_122101466.1">
    <property type="nucleotide sequence ID" value="NZ_RFLY01000008.1"/>
</dbReference>
<dbReference type="PANTHER" id="PTHR11070:SF2">
    <property type="entry name" value="ATP-DEPENDENT DNA HELICASE SRS2"/>
    <property type="match status" value="1"/>
</dbReference>
<reference evidence="2 3" key="1">
    <citation type="submission" date="2018-10" db="EMBL/GenBank/DDBJ databases">
        <title>Proposal of Lysobacter pythonis sp. nov. isolated from royal pythons (Python regius).</title>
        <authorList>
            <person name="Hans-Juergen B."/>
            <person name="Huptas C."/>
            <person name="Sandra B."/>
            <person name="Igor L."/>
            <person name="Joachim S."/>
            <person name="Siegfried S."/>
            <person name="Mareike W."/>
            <person name="Peter K."/>
        </authorList>
    </citation>
    <scope>NUCLEOTIDE SEQUENCE [LARGE SCALE GENOMIC DNA]</scope>
    <source>
        <strain evidence="2 3">4284/11</strain>
    </source>
</reference>
<dbReference type="SUPFAM" id="SSF52540">
    <property type="entry name" value="P-loop containing nucleoside triphosphate hydrolases"/>
    <property type="match status" value="1"/>
</dbReference>
<keyword evidence="2" id="KW-0067">ATP-binding</keyword>
<dbReference type="Gene3D" id="3.40.50.300">
    <property type="entry name" value="P-loop containing nucleotide triphosphate hydrolases"/>
    <property type="match status" value="2"/>
</dbReference>
<evidence type="ECO:0000313" key="2">
    <source>
        <dbReference type="EMBL" id="RMH92993.1"/>
    </source>
</evidence>
<dbReference type="EMBL" id="RFLY01000008">
    <property type="protein sequence ID" value="RMH92993.1"/>
    <property type="molecule type" value="Genomic_DNA"/>
</dbReference>
<evidence type="ECO:0000313" key="3">
    <source>
        <dbReference type="Proteomes" id="UP000275012"/>
    </source>
</evidence>
<proteinExistence type="predicted"/>
<gene>
    <name evidence="2" type="ORF">EBB59_07155</name>
</gene>
<dbReference type="AlphaFoldDB" id="A0A3M2HYS3"/>